<sequence>MVVDEGKLVGIVTARDILKVAPEIIEILIESARISETESTFLREEVLAGYCDECGEWSDSLVEVDGRFLCSECRST</sequence>
<dbReference type="AlphaFoldDB" id="A0A497EXV8"/>
<dbReference type="InterPro" id="IPR000644">
    <property type="entry name" value="CBS_dom"/>
</dbReference>
<comment type="caution">
    <text evidence="2">The sequence shown here is derived from an EMBL/GenBank/DDBJ whole genome shotgun (WGS) entry which is preliminary data.</text>
</comment>
<evidence type="ECO:0000259" key="1">
    <source>
        <dbReference type="PROSITE" id="PS51901"/>
    </source>
</evidence>
<protein>
    <recommendedName>
        <fullName evidence="1">ACP-type MB domain-containing protein</fullName>
    </recommendedName>
</protein>
<organism evidence="2 3">
    <name type="scientific">Thermoproteota archaeon</name>
    <dbReference type="NCBI Taxonomy" id="2056631"/>
    <lineage>
        <taxon>Archaea</taxon>
        <taxon>Thermoproteota</taxon>
    </lineage>
</organism>
<evidence type="ECO:0000313" key="3">
    <source>
        <dbReference type="Proteomes" id="UP000269499"/>
    </source>
</evidence>
<dbReference type="Gene3D" id="3.10.580.10">
    <property type="entry name" value="CBS-domain"/>
    <property type="match status" value="1"/>
</dbReference>
<dbReference type="PROSITE" id="PS51901">
    <property type="entry name" value="ACP_MB"/>
    <property type="match status" value="1"/>
</dbReference>
<dbReference type="Pfam" id="PF00571">
    <property type="entry name" value="CBS"/>
    <property type="match status" value="1"/>
</dbReference>
<reference evidence="2 3" key="1">
    <citation type="submission" date="2018-06" db="EMBL/GenBank/DDBJ databases">
        <title>Extensive metabolic versatility and redundancy in microbially diverse, dynamic hydrothermal sediments.</title>
        <authorList>
            <person name="Dombrowski N."/>
            <person name="Teske A."/>
            <person name="Baker B.J."/>
        </authorList>
    </citation>
    <scope>NUCLEOTIDE SEQUENCE [LARGE SCALE GENOMIC DNA]</scope>
    <source>
        <strain evidence="2">B20_G2</strain>
    </source>
</reference>
<accession>A0A497EXV8</accession>
<dbReference type="InterPro" id="IPR046342">
    <property type="entry name" value="CBS_dom_sf"/>
</dbReference>
<dbReference type="SUPFAM" id="SSF54631">
    <property type="entry name" value="CBS-domain pair"/>
    <property type="match status" value="1"/>
</dbReference>
<name>A0A497EXV8_9CREN</name>
<proteinExistence type="predicted"/>
<dbReference type="InterPro" id="IPR044065">
    <property type="entry name" value="ACP_MB"/>
</dbReference>
<dbReference type="Proteomes" id="UP000269499">
    <property type="component" value="Unassembled WGS sequence"/>
</dbReference>
<gene>
    <name evidence="2" type="ORF">DRJ26_05330</name>
</gene>
<feature type="domain" description="ACP-type MB" evidence="1">
    <location>
        <begin position="46"/>
        <end position="76"/>
    </location>
</feature>
<evidence type="ECO:0000313" key="2">
    <source>
        <dbReference type="EMBL" id="RLE51872.1"/>
    </source>
</evidence>
<dbReference type="EMBL" id="QMRA01000145">
    <property type="protein sequence ID" value="RLE51872.1"/>
    <property type="molecule type" value="Genomic_DNA"/>
</dbReference>